<protein>
    <submittedName>
        <fullName evidence="1">Uncharacterized protein</fullName>
    </submittedName>
</protein>
<accession>A0A0A8Y4F7</accession>
<evidence type="ECO:0000313" key="1">
    <source>
        <dbReference type="EMBL" id="JAD20784.1"/>
    </source>
</evidence>
<sequence>MDMKEYYSETVSFYHHQTQVLNFLCLLARVFFFE</sequence>
<name>A0A0A8Y4F7_ARUDO</name>
<dbReference type="AlphaFoldDB" id="A0A0A8Y4F7"/>
<reference evidence="1" key="1">
    <citation type="submission" date="2014-09" db="EMBL/GenBank/DDBJ databases">
        <authorList>
            <person name="Magalhaes I.L.F."/>
            <person name="Oliveira U."/>
            <person name="Santos F.R."/>
            <person name="Vidigal T.H.D.A."/>
            <person name="Brescovit A.D."/>
            <person name="Santos A.J."/>
        </authorList>
    </citation>
    <scope>NUCLEOTIDE SEQUENCE</scope>
    <source>
        <tissue evidence="1">Shoot tissue taken approximately 20 cm above the soil surface</tissue>
    </source>
</reference>
<dbReference type="EMBL" id="GBRH01277111">
    <property type="protein sequence ID" value="JAD20784.1"/>
    <property type="molecule type" value="Transcribed_RNA"/>
</dbReference>
<proteinExistence type="predicted"/>
<organism evidence="1">
    <name type="scientific">Arundo donax</name>
    <name type="common">Giant reed</name>
    <name type="synonym">Donax arundinaceus</name>
    <dbReference type="NCBI Taxonomy" id="35708"/>
    <lineage>
        <taxon>Eukaryota</taxon>
        <taxon>Viridiplantae</taxon>
        <taxon>Streptophyta</taxon>
        <taxon>Embryophyta</taxon>
        <taxon>Tracheophyta</taxon>
        <taxon>Spermatophyta</taxon>
        <taxon>Magnoliopsida</taxon>
        <taxon>Liliopsida</taxon>
        <taxon>Poales</taxon>
        <taxon>Poaceae</taxon>
        <taxon>PACMAD clade</taxon>
        <taxon>Arundinoideae</taxon>
        <taxon>Arundineae</taxon>
        <taxon>Arundo</taxon>
    </lineage>
</organism>
<reference evidence="1" key="2">
    <citation type="journal article" date="2015" name="Data Brief">
        <title>Shoot transcriptome of the giant reed, Arundo donax.</title>
        <authorList>
            <person name="Barrero R.A."/>
            <person name="Guerrero F.D."/>
            <person name="Moolhuijzen P."/>
            <person name="Goolsby J.A."/>
            <person name="Tidwell J."/>
            <person name="Bellgard S.E."/>
            <person name="Bellgard M.I."/>
        </authorList>
    </citation>
    <scope>NUCLEOTIDE SEQUENCE</scope>
    <source>
        <tissue evidence="1">Shoot tissue taken approximately 20 cm above the soil surface</tissue>
    </source>
</reference>